<accession>A0ABS7ZD07</accession>
<dbReference type="Proteomes" id="UP001319870">
    <property type="component" value="Unassembled WGS sequence"/>
</dbReference>
<dbReference type="EMBL" id="JAIXCQ010000003">
    <property type="protein sequence ID" value="MCA5892922.1"/>
    <property type="molecule type" value="Genomic_DNA"/>
</dbReference>
<proteinExistence type="predicted"/>
<name>A0ABS7ZD07_9MICO</name>
<keyword evidence="2" id="KW-1185">Reference proteome</keyword>
<reference evidence="1 2" key="1">
    <citation type="submission" date="2021-09" db="EMBL/GenBank/DDBJ databases">
        <title>Isoptericola luteus sp. nov., a novel bacterium isolated from Harbin, the capital city of Heilongjiang province.</title>
        <authorList>
            <person name="Li J."/>
        </authorList>
    </citation>
    <scope>NUCLEOTIDE SEQUENCE [LARGE SCALE GENOMIC DNA]</scope>
    <source>
        <strain evidence="1 2">NEAU-Y5</strain>
    </source>
</reference>
<sequence length="146" mass="15534">MTLDELRRLLDADETQYDAIAARLTPDDLPTVRELAHDENPLRASKAVYLASLLGGADVVVEAATADDPILRAASASALTNLPPRERAGIAEKLVGRGDVAVDKLVIRSLEGAVPSALADRLRRLSTASPSELVRSLSADTLRRLG</sequence>
<evidence type="ECO:0000313" key="1">
    <source>
        <dbReference type="EMBL" id="MCA5892922.1"/>
    </source>
</evidence>
<evidence type="ECO:0000313" key="2">
    <source>
        <dbReference type="Proteomes" id="UP001319870"/>
    </source>
</evidence>
<organism evidence="1 2">
    <name type="scientific">Isoptericola luteus</name>
    <dbReference type="NCBI Taxonomy" id="2879484"/>
    <lineage>
        <taxon>Bacteria</taxon>
        <taxon>Bacillati</taxon>
        <taxon>Actinomycetota</taxon>
        <taxon>Actinomycetes</taxon>
        <taxon>Micrococcales</taxon>
        <taxon>Promicromonosporaceae</taxon>
        <taxon>Isoptericola</taxon>
    </lineage>
</organism>
<gene>
    <name evidence="1" type="ORF">LEP48_06080</name>
</gene>
<evidence type="ECO:0008006" key="3">
    <source>
        <dbReference type="Google" id="ProtNLM"/>
    </source>
</evidence>
<protein>
    <recommendedName>
        <fullName evidence="3">HEAT repeat domain-containing protein</fullName>
    </recommendedName>
</protein>
<dbReference type="RefSeq" id="WP_225564681.1">
    <property type="nucleotide sequence ID" value="NZ_JAIXCQ010000003.1"/>
</dbReference>
<comment type="caution">
    <text evidence="1">The sequence shown here is derived from an EMBL/GenBank/DDBJ whole genome shotgun (WGS) entry which is preliminary data.</text>
</comment>